<sequence>FLPAPRLVVIQKSEDEKESGIGVFSKRGDHFVGVLVKDSAEERCGLRTGDRLFAVNGVLTEQLNNAGVMKLLLTGGKKIEVLILEENAANLYKELGVHDSLDLPNIVRGADATAGEAPSAFPLVKCSPTSWYGFYVNSDSEPSVHSVVPGEDEHRRG</sequence>
<accession>A0AAV5VF78</accession>
<dbReference type="Proteomes" id="UP001432322">
    <property type="component" value="Unassembled WGS sequence"/>
</dbReference>
<dbReference type="AlphaFoldDB" id="A0AAV5VF78"/>
<organism evidence="2 3">
    <name type="scientific">Pristionchus fissidentatus</name>
    <dbReference type="NCBI Taxonomy" id="1538716"/>
    <lineage>
        <taxon>Eukaryota</taxon>
        <taxon>Metazoa</taxon>
        <taxon>Ecdysozoa</taxon>
        <taxon>Nematoda</taxon>
        <taxon>Chromadorea</taxon>
        <taxon>Rhabditida</taxon>
        <taxon>Rhabditina</taxon>
        <taxon>Diplogasteromorpha</taxon>
        <taxon>Diplogasteroidea</taxon>
        <taxon>Neodiplogasteridae</taxon>
        <taxon>Pristionchus</taxon>
    </lineage>
</organism>
<dbReference type="InterPro" id="IPR036034">
    <property type="entry name" value="PDZ_sf"/>
</dbReference>
<gene>
    <name evidence="2" type="ORF">PFISCL1PPCAC_8684</name>
</gene>
<evidence type="ECO:0000259" key="1">
    <source>
        <dbReference type="PROSITE" id="PS50106"/>
    </source>
</evidence>
<feature type="domain" description="PDZ" evidence="1">
    <location>
        <begin position="7"/>
        <end position="87"/>
    </location>
</feature>
<proteinExistence type="predicted"/>
<dbReference type="SUPFAM" id="SSF50156">
    <property type="entry name" value="PDZ domain-like"/>
    <property type="match status" value="1"/>
</dbReference>
<protein>
    <recommendedName>
        <fullName evidence="1">PDZ domain-containing protein</fullName>
    </recommendedName>
</protein>
<dbReference type="SMART" id="SM00228">
    <property type="entry name" value="PDZ"/>
    <property type="match status" value="1"/>
</dbReference>
<feature type="non-terminal residue" evidence="2">
    <location>
        <position position="157"/>
    </location>
</feature>
<dbReference type="InterPro" id="IPR001478">
    <property type="entry name" value="PDZ"/>
</dbReference>
<evidence type="ECO:0000313" key="2">
    <source>
        <dbReference type="EMBL" id="GMT17387.1"/>
    </source>
</evidence>
<keyword evidence="3" id="KW-1185">Reference proteome</keyword>
<reference evidence="2" key="1">
    <citation type="submission" date="2023-10" db="EMBL/GenBank/DDBJ databases">
        <title>Genome assembly of Pristionchus species.</title>
        <authorList>
            <person name="Yoshida K."/>
            <person name="Sommer R.J."/>
        </authorList>
    </citation>
    <scope>NUCLEOTIDE SEQUENCE</scope>
    <source>
        <strain evidence="2">RS5133</strain>
    </source>
</reference>
<evidence type="ECO:0000313" key="3">
    <source>
        <dbReference type="Proteomes" id="UP001432322"/>
    </source>
</evidence>
<feature type="non-terminal residue" evidence="2">
    <location>
        <position position="1"/>
    </location>
</feature>
<dbReference type="PROSITE" id="PS50106">
    <property type="entry name" value="PDZ"/>
    <property type="match status" value="1"/>
</dbReference>
<dbReference type="EMBL" id="BTSY01000003">
    <property type="protein sequence ID" value="GMT17387.1"/>
    <property type="molecule type" value="Genomic_DNA"/>
</dbReference>
<dbReference type="Gene3D" id="2.30.42.10">
    <property type="match status" value="1"/>
</dbReference>
<comment type="caution">
    <text evidence="2">The sequence shown here is derived from an EMBL/GenBank/DDBJ whole genome shotgun (WGS) entry which is preliminary data.</text>
</comment>
<name>A0AAV5VF78_9BILA</name>